<keyword evidence="11" id="KW-1015">Disulfide bond</keyword>
<evidence type="ECO:0000256" key="14">
    <source>
        <dbReference type="SAM" id="Phobius"/>
    </source>
</evidence>
<proteinExistence type="inferred from homology"/>
<dbReference type="InterPro" id="IPR000785">
    <property type="entry name" value="Herpes_glycop_M"/>
</dbReference>
<organism evidence="15 16">
    <name type="scientific">Macropodid alphaherpesvirus 4</name>
    <dbReference type="NCBI Taxonomy" id="2762721"/>
    <lineage>
        <taxon>Viruses</taxon>
        <taxon>Duplodnaviria</taxon>
        <taxon>Heunggongvirae</taxon>
        <taxon>Peploviricota</taxon>
        <taxon>Herviviricetes</taxon>
        <taxon>Herpesvirales</taxon>
        <taxon>Orthoherpesviridae</taxon>
        <taxon>Alphaherpesvirinae</taxon>
        <taxon>Simplexvirus</taxon>
        <taxon>Simplexvirus macropodidalpha4</taxon>
    </lineage>
</organism>
<gene>
    <name evidence="15" type="primary">UL10</name>
</gene>
<keyword evidence="5" id="KW-0946">Virion</keyword>
<evidence type="ECO:0000256" key="12">
    <source>
        <dbReference type="ARBA" id="ARBA00023180"/>
    </source>
</evidence>
<feature type="region of interest" description="Disordered" evidence="13">
    <location>
        <begin position="366"/>
        <end position="387"/>
    </location>
</feature>
<keyword evidence="9" id="KW-1039">Host endosome</keyword>
<feature type="transmembrane region" description="Helical" evidence="14">
    <location>
        <begin position="160"/>
        <end position="179"/>
    </location>
</feature>
<dbReference type="EMBL" id="MT900474">
    <property type="protein sequence ID" value="QOD40153.1"/>
    <property type="molecule type" value="Genomic_DNA"/>
</dbReference>
<dbReference type="Proteomes" id="UP001148675">
    <property type="component" value="Segment"/>
</dbReference>
<dbReference type="PRINTS" id="PR00333">
    <property type="entry name" value="HSVINTEGRLMP"/>
</dbReference>
<evidence type="ECO:0000256" key="7">
    <source>
        <dbReference type="ARBA" id="ARBA00022879"/>
    </source>
</evidence>
<evidence type="ECO:0000256" key="4">
    <source>
        <dbReference type="ARBA" id="ARBA00022812"/>
    </source>
</evidence>
<feature type="compositionally biased region" description="Basic residues" evidence="13">
    <location>
        <begin position="366"/>
        <end position="376"/>
    </location>
</feature>
<evidence type="ECO:0000256" key="2">
    <source>
        <dbReference type="ARBA" id="ARBA00022562"/>
    </source>
</evidence>
<dbReference type="GO" id="GO:0019031">
    <property type="term" value="C:viral envelope"/>
    <property type="evidence" value="ECO:0007669"/>
    <property type="project" value="UniProtKB-KW"/>
</dbReference>
<keyword evidence="4" id="KW-1040">Host Golgi apparatus</keyword>
<feature type="transmembrane region" description="Helical" evidence="14">
    <location>
        <begin position="90"/>
        <end position="114"/>
    </location>
</feature>
<evidence type="ECO:0000256" key="1">
    <source>
        <dbReference type="ARBA" id="ARBA00003017"/>
    </source>
</evidence>
<feature type="transmembrane region" description="Helical" evidence="14">
    <location>
        <begin position="281"/>
        <end position="298"/>
    </location>
</feature>
<keyword evidence="3 14" id="KW-0812">Transmembrane</keyword>
<feature type="transmembrane region" description="Helical" evidence="14">
    <location>
        <begin position="215"/>
        <end position="239"/>
    </location>
</feature>
<feature type="transmembrane region" description="Helical" evidence="14">
    <location>
        <begin position="27"/>
        <end position="52"/>
    </location>
</feature>
<keyword evidence="12" id="KW-0325">Glycoprotein</keyword>
<evidence type="ECO:0000256" key="8">
    <source>
        <dbReference type="ARBA" id="ARBA00022989"/>
    </source>
</evidence>
<keyword evidence="16" id="KW-1185">Reference proteome</keyword>
<keyword evidence="8 14" id="KW-1133">Transmembrane helix</keyword>
<evidence type="ECO:0000256" key="9">
    <source>
        <dbReference type="ARBA" id="ARBA00023046"/>
    </source>
</evidence>
<dbReference type="Pfam" id="PF01528">
    <property type="entry name" value="Herpes_glycop"/>
    <property type="match status" value="1"/>
</dbReference>
<evidence type="ECO:0000256" key="10">
    <source>
        <dbReference type="ARBA" id="ARBA00023136"/>
    </source>
</evidence>
<evidence type="ECO:0000313" key="16">
    <source>
        <dbReference type="Proteomes" id="UP001148675"/>
    </source>
</evidence>
<evidence type="ECO:0000256" key="3">
    <source>
        <dbReference type="ARBA" id="ARBA00022692"/>
    </source>
</evidence>
<evidence type="ECO:0000256" key="13">
    <source>
        <dbReference type="SAM" id="MobiDB-lite"/>
    </source>
</evidence>
<feature type="transmembrane region" description="Helical" evidence="14">
    <location>
        <begin position="126"/>
        <end position="148"/>
    </location>
</feature>
<protein>
    <submittedName>
        <fullName evidence="15">GM</fullName>
    </submittedName>
</protein>
<dbReference type="KEGG" id="vg:80540434"/>
<evidence type="ECO:0000256" key="6">
    <source>
        <dbReference type="ARBA" id="ARBA00022870"/>
    </source>
</evidence>
<dbReference type="GeneID" id="80540434"/>
<keyword evidence="2" id="KW-1048">Host nucleus</keyword>
<feature type="transmembrane region" description="Helical" evidence="14">
    <location>
        <begin position="318"/>
        <end position="340"/>
    </location>
</feature>
<evidence type="ECO:0000313" key="15">
    <source>
        <dbReference type="EMBL" id="QOD40153.1"/>
    </source>
</evidence>
<comment type="function">
    <text evidence="1">Envelope glycoprotein important for virion assembly and egress. Plays a role in the correct incorporation of gH-gL into virion membrane. Directs the glycoprotein N (gN) to the host trans-Golgi network.</text>
</comment>
<accession>A0A7L7YSG4</accession>
<keyword evidence="7" id="KW-0261">Viral envelope protein</keyword>
<evidence type="ECO:0000256" key="11">
    <source>
        <dbReference type="ARBA" id="ARBA00023157"/>
    </source>
</evidence>
<evidence type="ECO:0000256" key="5">
    <source>
        <dbReference type="ARBA" id="ARBA00022844"/>
    </source>
</evidence>
<feature type="transmembrane region" description="Helical" evidence="14">
    <location>
        <begin position="245"/>
        <end position="269"/>
    </location>
</feature>
<keyword evidence="10 14" id="KW-0472">Membrane</keyword>
<dbReference type="HAMAP" id="MF_04035">
    <property type="entry name" value="HSV_GM"/>
    <property type="match status" value="1"/>
</dbReference>
<keyword evidence="6" id="KW-1043">Host membrane</keyword>
<reference evidence="15" key="1">
    <citation type="submission" date="2020-08" db="EMBL/GenBank/DDBJ databases">
        <title>Genome sequences of two marsupial simplex viruses; Macropodid alphaherpesvirus 2 and 4.</title>
        <authorList>
            <person name="Vaz P.K."/>
            <person name="Mahony T."/>
            <person name="Hartley C.A."/>
            <person name="Motha J."/>
            <person name="Devlin J.M."/>
        </authorList>
    </citation>
    <scope>NUCLEOTIDE SEQUENCE</scope>
    <source>
        <strain evidence="15">V3116/09</strain>
    </source>
</reference>
<sequence>MGRRAGARSDPGPRSGDMISKRTSWRLWCVQLGSFVVAVACLVCLLILAYFLEAGFPCFYAEPIAYKPTASPEVRGGMAMALRLHPRGVVSTYVITAIVLVVTAVYVIVGAVTSNYAPRLDIKHRVAAAYMVIPQSTLIVGNICPWLLQIAVLLFSHRVIMLATLSYAIHFVFLIYFTYHFCTRGVFARTYIRQVHSLIEVGPTHHRFVGPIRAAVINVLLFGALMAAAAAAVSIQTIVAVNFTLTAPGVLICTVVLFDIIIVTLLLIVEFVLSCYVRVMIGPYIGAITATGLIGMAAEHYYANAEVVAEVQRPGVQPWIRVALALTAIFILGMFVARLIRAYLYHRSHHTKFYLKMKEAKKRTRDAYEKRRRGKRGAPAPETHPLAEPQEPIYADLQFAGESDMDGYDTTEEPIYDDIAADPEEDIYTKLKLPQQQEPIYENVGVW</sequence>
<dbReference type="RefSeq" id="YP_010801730.1">
    <property type="nucleotide sequence ID" value="NC_076968.1"/>
</dbReference>
<name>A0A7L7YSG4_9ALPH</name>